<feature type="region of interest" description="Disordered" evidence="1">
    <location>
        <begin position="1"/>
        <end position="41"/>
    </location>
</feature>
<organism evidence="2 3">
    <name type="scientific">Neocallimastix californiae</name>
    <dbReference type="NCBI Taxonomy" id="1754190"/>
    <lineage>
        <taxon>Eukaryota</taxon>
        <taxon>Fungi</taxon>
        <taxon>Fungi incertae sedis</taxon>
        <taxon>Chytridiomycota</taxon>
        <taxon>Chytridiomycota incertae sedis</taxon>
        <taxon>Neocallimastigomycetes</taxon>
        <taxon>Neocallimastigales</taxon>
        <taxon>Neocallimastigaceae</taxon>
        <taxon>Neocallimastix</taxon>
    </lineage>
</organism>
<dbReference type="AlphaFoldDB" id="A0A1Y2FVH1"/>
<feature type="compositionally biased region" description="Low complexity" evidence="1">
    <location>
        <begin position="139"/>
        <end position="153"/>
    </location>
</feature>
<reference evidence="2 3" key="1">
    <citation type="submission" date="2016-08" db="EMBL/GenBank/DDBJ databases">
        <title>A Parts List for Fungal Cellulosomes Revealed by Comparative Genomics.</title>
        <authorList>
            <consortium name="DOE Joint Genome Institute"/>
            <person name="Haitjema C.H."/>
            <person name="Gilmore S.P."/>
            <person name="Henske J.K."/>
            <person name="Solomon K.V."/>
            <person name="De Groot R."/>
            <person name="Kuo A."/>
            <person name="Mondo S.J."/>
            <person name="Salamov A.A."/>
            <person name="Labutti K."/>
            <person name="Zhao Z."/>
            <person name="Chiniquy J."/>
            <person name="Barry K."/>
            <person name="Brewer H.M."/>
            <person name="Purvine S.O."/>
            <person name="Wright A.T."/>
            <person name="Boxma B."/>
            <person name="Van Alen T."/>
            <person name="Hackstein J.H."/>
            <person name="Baker S.E."/>
            <person name="Grigoriev I.V."/>
            <person name="O'Malley M.A."/>
        </authorList>
    </citation>
    <scope>NUCLEOTIDE SEQUENCE [LARGE SCALE GENOMIC DNA]</scope>
    <source>
        <strain evidence="2 3">G1</strain>
    </source>
</reference>
<feature type="compositionally biased region" description="Low complexity" evidence="1">
    <location>
        <begin position="21"/>
        <end position="31"/>
    </location>
</feature>
<evidence type="ECO:0000313" key="3">
    <source>
        <dbReference type="Proteomes" id="UP000193920"/>
    </source>
</evidence>
<evidence type="ECO:0000313" key="2">
    <source>
        <dbReference type="EMBL" id="ORY87186.1"/>
    </source>
</evidence>
<feature type="compositionally biased region" description="Low complexity" evidence="1">
    <location>
        <begin position="77"/>
        <end position="113"/>
    </location>
</feature>
<name>A0A1Y2FVH1_9FUNG</name>
<gene>
    <name evidence="2" type="ORF">LY90DRAFT_498432</name>
</gene>
<feature type="compositionally biased region" description="Polar residues" evidence="1">
    <location>
        <begin position="114"/>
        <end position="138"/>
    </location>
</feature>
<dbReference type="EMBL" id="MCOG01000001">
    <property type="protein sequence ID" value="ORY87186.1"/>
    <property type="molecule type" value="Genomic_DNA"/>
</dbReference>
<feature type="compositionally biased region" description="Polar residues" evidence="1">
    <location>
        <begin position="1"/>
        <end position="15"/>
    </location>
</feature>
<dbReference type="STRING" id="1754190.A0A1Y2FVH1"/>
<sequence>MHNNYSFSNTEGSNTSKKDGTNWSNGTTTGSPHGTSNKESKTLNFGGSISFSFAGFSIGGGGGYTTTTGKTTNDELNSNSSNERGRTSSTTSGTSTDRTIGNSGSTRGSNGSSDFVSISESLTNSNGGSKTISNAIERSNSYSETTENSTSKKNWINQSKKTRSLVFIDVDFKTLENIDKNEKVNLKKEKDVQLLSSCVRNVEKYEFIRENNIFTDAINLLYNGTLSYVPVFTSEMILKNNAKSANPREITNMSSIISQNTEFRISGKNHLEVYINKEDNLFQPVGIYAEEFENVNYIDNPNYSSPITDINPDPNDSPKNHEASLPDDSHITIGKNEELCKLILEYCNKENPNVPYDDDFYEMIGKYDDGTLNDYISDNKICSHELNYSFSEEEISFIYPVTYRKECSQSFLLFCNAECKEIYRRSEFTKLEEKNTDNSKNIDIETNPLTDLANFQIEAVIWLSVRPEHQHLIVGWNSNGEGYVTSYLILNKYIPDVGDTHDGLILFDSTGVPIWKFNADENGKSELLGQRGYYLPVKYGYSFTNEDVTKTISLVYSKKDYSYLTLPNNIDYKGNTLNFSECENVIYSNQVLRSENERFSLVLQEN</sequence>
<dbReference type="Proteomes" id="UP000193920">
    <property type="component" value="Unassembled WGS sequence"/>
</dbReference>
<feature type="region of interest" description="Disordered" evidence="1">
    <location>
        <begin position="66"/>
        <end position="153"/>
    </location>
</feature>
<feature type="region of interest" description="Disordered" evidence="1">
    <location>
        <begin position="303"/>
        <end position="329"/>
    </location>
</feature>
<feature type="compositionally biased region" description="Basic and acidic residues" evidence="1">
    <location>
        <begin position="316"/>
        <end position="329"/>
    </location>
</feature>
<proteinExistence type="predicted"/>
<protein>
    <submittedName>
        <fullName evidence="2">Uncharacterized protein</fullName>
    </submittedName>
</protein>
<keyword evidence="3" id="KW-1185">Reference proteome</keyword>
<comment type="caution">
    <text evidence="2">The sequence shown here is derived from an EMBL/GenBank/DDBJ whole genome shotgun (WGS) entry which is preliminary data.</text>
</comment>
<evidence type="ECO:0000256" key="1">
    <source>
        <dbReference type="SAM" id="MobiDB-lite"/>
    </source>
</evidence>
<accession>A0A1Y2FVH1</accession>